<proteinExistence type="predicted"/>
<evidence type="ECO:0000313" key="2">
    <source>
        <dbReference type="EMBL" id="KAF4688019.1"/>
    </source>
</evidence>
<reference evidence="2 3" key="1">
    <citation type="submission" date="2020-04" db="EMBL/GenBank/DDBJ databases">
        <title>Perkinsus olseni comparative genomics.</title>
        <authorList>
            <person name="Bogema D.R."/>
        </authorList>
    </citation>
    <scope>NUCLEOTIDE SEQUENCE [LARGE SCALE GENOMIC DNA]</scope>
    <source>
        <strain evidence="2">00978-12</strain>
    </source>
</reference>
<organism evidence="2 3">
    <name type="scientific">Perkinsus olseni</name>
    <name type="common">Perkinsus atlanticus</name>
    <dbReference type="NCBI Taxonomy" id="32597"/>
    <lineage>
        <taxon>Eukaryota</taxon>
        <taxon>Sar</taxon>
        <taxon>Alveolata</taxon>
        <taxon>Perkinsozoa</taxon>
        <taxon>Perkinsea</taxon>
        <taxon>Perkinsida</taxon>
        <taxon>Perkinsidae</taxon>
        <taxon>Perkinsus</taxon>
    </lineage>
</organism>
<name>A0A7J6NVY4_PEROL</name>
<gene>
    <name evidence="2" type="ORF">FOZ60_003242</name>
</gene>
<dbReference type="EMBL" id="JABANP010000165">
    <property type="protein sequence ID" value="KAF4688019.1"/>
    <property type="molecule type" value="Genomic_DNA"/>
</dbReference>
<feature type="signal peptide" evidence="1">
    <location>
        <begin position="1"/>
        <end position="20"/>
    </location>
</feature>
<protein>
    <submittedName>
        <fullName evidence="2">Uncharacterized protein</fullName>
    </submittedName>
</protein>
<feature type="chain" id="PRO_5029846731" evidence="1">
    <location>
        <begin position="21"/>
        <end position="275"/>
    </location>
</feature>
<evidence type="ECO:0000313" key="3">
    <source>
        <dbReference type="Proteomes" id="UP000541610"/>
    </source>
</evidence>
<dbReference type="Proteomes" id="UP000541610">
    <property type="component" value="Unassembled WGS sequence"/>
</dbReference>
<evidence type="ECO:0000256" key="1">
    <source>
        <dbReference type="SAM" id="SignalP"/>
    </source>
</evidence>
<keyword evidence="1" id="KW-0732">Signal</keyword>
<sequence>MMHSLPTWLIIAHTLVKTTAQEVGKFVHEAGDYRITYDVDDAQKVTFTFYVPPTPGMWSSDRSVYNLGLPSEHIRYGPYPLSWVDDFTYAIDSTEANPSFRTWYKSIERLLLRNRVIQPDHHFPAAGMQFGDLTTLTFKNGDALSTNFRGERLIFERVAQSLTPGHFVYKEVASPYLEINYMTHADETMEFWAGCGDDRTTRYTVKLSRRDNDRLYVYYAAGPTQSGSLDPLFQAVGRVCPSKYFDATGPFEAVFVSEETIYASFGGSRIALTKA</sequence>
<comment type="caution">
    <text evidence="2">The sequence shown here is derived from an EMBL/GenBank/DDBJ whole genome shotgun (WGS) entry which is preliminary data.</text>
</comment>
<dbReference type="AlphaFoldDB" id="A0A7J6NVY4"/>
<accession>A0A7J6NVY4</accession>